<keyword evidence="3" id="KW-1185">Reference proteome</keyword>
<reference evidence="2 3" key="1">
    <citation type="submission" date="2023-10" db="EMBL/GenBank/DDBJ databases">
        <title>Draft genome sequence of Xylaria bambusicola isolate GMP-LS, the root and basal stem rot pathogen of sugarcane in Indonesia.</title>
        <authorList>
            <person name="Selvaraj P."/>
            <person name="Muralishankar V."/>
            <person name="Muruganantham S."/>
            <person name="Sp S."/>
            <person name="Haryani S."/>
            <person name="Lau K.J.X."/>
            <person name="Naqvi N.I."/>
        </authorList>
    </citation>
    <scope>NUCLEOTIDE SEQUENCE [LARGE SCALE GENOMIC DNA]</scope>
    <source>
        <strain evidence="2">GMP-LS</strain>
    </source>
</reference>
<name>A0AAN7Z7V1_9PEZI</name>
<protein>
    <submittedName>
        <fullName evidence="2">Uncharacterized protein</fullName>
    </submittedName>
</protein>
<accession>A0AAN7Z7V1</accession>
<evidence type="ECO:0000313" key="3">
    <source>
        <dbReference type="Proteomes" id="UP001305414"/>
    </source>
</evidence>
<dbReference type="AlphaFoldDB" id="A0AAN7Z7V1"/>
<sequence length="244" mass="27434">MASSLLDYHRSRPIMCFPPRHPRPRATPSQRRRARRRNLASTLADGTSDEGHDLHLEQRYNLVFERTTRRIVYFSVIVPINWVLRDLTNQKREDLGVKRTLRFADANNVLHAEDNIVQGRGGLETGPERDHVVPYPPVRIRDGSAALESRQRVLEKLRCGTPELGGAFRADHVARAVDFAVGIHFRLSRFRLGEHFAIPAEIGRAQITPCACILAPDLLIGRCDTSLEGFGCVGEMAQAKLNVS</sequence>
<feature type="compositionally biased region" description="Basic residues" evidence="1">
    <location>
        <begin position="20"/>
        <end position="38"/>
    </location>
</feature>
<gene>
    <name evidence="2" type="ORF">RRF57_009451</name>
</gene>
<feature type="region of interest" description="Disordered" evidence="1">
    <location>
        <begin position="13"/>
        <end position="51"/>
    </location>
</feature>
<evidence type="ECO:0000313" key="2">
    <source>
        <dbReference type="EMBL" id="KAK5633737.1"/>
    </source>
</evidence>
<dbReference type="Proteomes" id="UP001305414">
    <property type="component" value="Unassembled WGS sequence"/>
</dbReference>
<dbReference type="EMBL" id="JAWHQM010000035">
    <property type="protein sequence ID" value="KAK5633737.1"/>
    <property type="molecule type" value="Genomic_DNA"/>
</dbReference>
<organism evidence="2 3">
    <name type="scientific">Xylaria bambusicola</name>
    <dbReference type="NCBI Taxonomy" id="326684"/>
    <lineage>
        <taxon>Eukaryota</taxon>
        <taxon>Fungi</taxon>
        <taxon>Dikarya</taxon>
        <taxon>Ascomycota</taxon>
        <taxon>Pezizomycotina</taxon>
        <taxon>Sordariomycetes</taxon>
        <taxon>Xylariomycetidae</taxon>
        <taxon>Xylariales</taxon>
        <taxon>Xylariaceae</taxon>
        <taxon>Xylaria</taxon>
    </lineage>
</organism>
<proteinExistence type="predicted"/>
<comment type="caution">
    <text evidence="2">The sequence shown here is derived from an EMBL/GenBank/DDBJ whole genome shotgun (WGS) entry which is preliminary data.</text>
</comment>
<evidence type="ECO:0000256" key="1">
    <source>
        <dbReference type="SAM" id="MobiDB-lite"/>
    </source>
</evidence>